<dbReference type="EMBL" id="FQUO01000012">
    <property type="protein sequence ID" value="SHF82639.1"/>
    <property type="molecule type" value="Genomic_DNA"/>
</dbReference>
<gene>
    <name evidence="2" type="ORF">SAMN05444008_112189</name>
</gene>
<sequence>MRLLNRYALPFALGWLVFISFLFCLPGSAIPKINWLSGIHFDKWVHIGLFAVLLFLWGNALGVFTRRKPLLLLLTAIAYGLLVEVVQDQLIVNRDFDLWDAAADTAGAMLGLWALARIKK</sequence>
<feature type="transmembrane region" description="Helical" evidence="1">
    <location>
        <begin position="71"/>
        <end position="92"/>
    </location>
</feature>
<evidence type="ECO:0000256" key="1">
    <source>
        <dbReference type="SAM" id="Phobius"/>
    </source>
</evidence>
<dbReference type="OrthoDB" id="1524985at2"/>
<protein>
    <submittedName>
        <fullName evidence="2">VanZ like family protein</fullName>
    </submittedName>
</protein>
<evidence type="ECO:0000313" key="2">
    <source>
        <dbReference type="EMBL" id="SHF82639.1"/>
    </source>
</evidence>
<keyword evidence="3" id="KW-1185">Reference proteome</keyword>
<keyword evidence="1" id="KW-0812">Transmembrane</keyword>
<accession>A0A1M5ETV9</accession>
<dbReference type="STRING" id="1302690.BUE76_04835"/>
<feature type="transmembrane region" description="Helical" evidence="1">
    <location>
        <begin position="45"/>
        <end position="64"/>
    </location>
</feature>
<proteinExistence type="predicted"/>
<organism evidence="2 3">
    <name type="scientific">Cnuella takakiae</name>
    <dbReference type="NCBI Taxonomy" id="1302690"/>
    <lineage>
        <taxon>Bacteria</taxon>
        <taxon>Pseudomonadati</taxon>
        <taxon>Bacteroidota</taxon>
        <taxon>Chitinophagia</taxon>
        <taxon>Chitinophagales</taxon>
        <taxon>Chitinophagaceae</taxon>
        <taxon>Cnuella</taxon>
    </lineage>
</organism>
<dbReference type="Proteomes" id="UP000184368">
    <property type="component" value="Unassembled WGS sequence"/>
</dbReference>
<name>A0A1M5ETV9_9BACT</name>
<keyword evidence="1" id="KW-1133">Transmembrane helix</keyword>
<reference evidence="2 3" key="1">
    <citation type="submission" date="2016-11" db="EMBL/GenBank/DDBJ databases">
        <authorList>
            <person name="Jaros S."/>
            <person name="Januszkiewicz K."/>
            <person name="Wedrychowicz H."/>
        </authorList>
    </citation>
    <scope>NUCLEOTIDE SEQUENCE [LARGE SCALE GENOMIC DNA]</scope>
    <source>
        <strain evidence="2 3">DSM 26897</strain>
    </source>
</reference>
<dbReference type="AlphaFoldDB" id="A0A1M5ETV9"/>
<evidence type="ECO:0000313" key="3">
    <source>
        <dbReference type="Proteomes" id="UP000184368"/>
    </source>
</evidence>
<dbReference type="NCBIfam" id="NF037970">
    <property type="entry name" value="vanZ_1"/>
    <property type="match status" value="1"/>
</dbReference>
<dbReference type="RefSeq" id="WP_083596601.1">
    <property type="nucleotide sequence ID" value="NZ_FQUO01000012.1"/>
</dbReference>
<keyword evidence="1" id="KW-0472">Membrane</keyword>